<feature type="transmembrane region" description="Helical" evidence="10">
    <location>
        <begin position="62"/>
        <end position="80"/>
    </location>
</feature>
<evidence type="ECO:0000256" key="2">
    <source>
        <dbReference type="ARBA" id="ARBA00022475"/>
    </source>
</evidence>
<comment type="subcellular location">
    <subcellularLocation>
        <location evidence="1 10">Cell membrane</location>
        <topology evidence="1 10">Multi-pass membrane protein</topology>
    </subcellularLocation>
</comment>
<dbReference type="PANTHER" id="PTHR21137:SF35">
    <property type="entry name" value="ODORANT RECEPTOR 19A-RELATED"/>
    <property type="match status" value="1"/>
</dbReference>
<evidence type="ECO:0000256" key="8">
    <source>
        <dbReference type="ARBA" id="ARBA00023170"/>
    </source>
</evidence>
<keyword evidence="8 10" id="KW-0675">Receptor</keyword>
<keyword evidence="7 10" id="KW-0472">Membrane</keyword>
<dbReference type="PANTHER" id="PTHR21137">
    <property type="entry name" value="ODORANT RECEPTOR"/>
    <property type="match status" value="1"/>
</dbReference>
<dbReference type="GO" id="GO:0005549">
    <property type="term" value="F:odorant binding"/>
    <property type="evidence" value="ECO:0007669"/>
    <property type="project" value="InterPro"/>
</dbReference>
<dbReference type="EMBL" id="KC171928">
    <property type="protein sequence ID" value="AGG17941.1"/>
    <property type="molecule type" value="mRNA"/>
</dbReference>
<keyword evidence="9 10" id="KW-0807">Transducer</keyword>
<evidence type="ECO:0000256" key="4">
    <source>
        <dbReference type="ARBA" id="ARBA00022692"/>
    </source>
</evidence>
<keyword evidence="6 10" id="KW-1133">Transmembrane helix</keyword>
<dbReference type="AlphaFoldDB" id="M1RKY0"/>
<keyword evidence="2" id="KW-1003">Cell membrane</keyword>
<evidence type="ECO:0000256" key="7">
    <source>
        <dbReference type="ARBA" id="ARBA00023136"/>
    </source>
</evidence>
<keyword evidence="4 10" id="KW-0812">Transmembrane</keyword>
<keyword evidence="5 10" id="KW-0552">Olfaction</keyword>
<name>M1RKY0_9HYME</name>
<keyword evidence="3 10" id="KW-0716">Sensory transduction</keyword>
<dbReference type="GO" id="GO:0007165">
    <property type="term" value="P:signal transduction"/>
    <property type="evidence" value="ECO:0007669"/>
    <property type="project" value="UniProtKB-KW"/>
</dbReference>
<evidence type="ECO:0000256" key="10">
    <source>
        <dbReference type="RuleBase" id="RU351113"/>
    </source>
</evidence>
<accession>M1RKY0</accession>
<evidence type="ECO:0000256" key="3">
    <source>
        <dbReference type="ARBA" id="ARBA00022606"/>
    </source>
</evidence>
<evidence type="ECO:0000256" key="1">
    <source>
        <dbReference type="ARBA" id="ARBA00004651"/>
    </source>
</evidence>
<evidence type="ECO:0000313" key="11">
    <source>
        <dbReference type="EMBL" id="AGG17941.1"/>
    </source>
</evidence>
<feature type="transmembrane region" description="Helical" evidence="10">
    <location>
        <begin position="28"/>
        <end position="50"/>
    </location>
</feature>
<proteinExistence type="evidence at transcript level"/>
<sequence>MDVLQENFSVLFYLGVWKPLDCTGIKSFLYNLYTLFITSISYTFLLSQILDLIISTKTVSDFTNNIFIVSAILTGCLKIFRFIRSRNTFINIINNFKRGLFKPANNDEIIIWNKYARITRLVTIGATTSLIIGLIVMSYALCSFNIPQRQLLYRAWLPYNYSSLPIIYWLSSMEQLATVHILAGINFSFDLIFFGTMLNICAQINILKLRYKVALSHIYSINDSINNNDLGELRDVSKLIREYTDSHDSIIKLFNSAHHLFSTIVTIQYCTSSVAICTSAFNVTKMKFFSFQFFSTALYINNVMIELFILCVSCNEVTLEFADLGNTFYDCQWYAINNANKKSVAIMMTNTIKPIYFTCGYVIHLSLDSFTSVLKLSYSIYNVLQSAD</sequence>
<dbReference type="Pfam" id="PF02949">
    <property type="entry name" value="7tm_6"/>
    <property type="match status" value="1"/>
</dbReference>
<evidence type="ECO:0000256" key="9">
    <source>
        <dbReference type="ARBA" id="ARBA00023224"/>
    </source>
</evidence>
<dbReference type="GO" id="GO:0005886">
    <property type="term" value="C:plasma membrane"/>
    <property type="evidence" value="ECO:0007669"/>
    <property type="project" value="UniProtKB-SubCell"/>
</dbReference>
<dbReference type="GO" id="GO:0004984">
    <property type="term" value="F:olfactory receptor activity"/>
    <property type="evidence" value="ECO:0007669"/>
    <property type="project" value="InterPro"/>
</dbReference>
<protein>
    <recommendedName>
        <fullName evidence="10">Odorant receptor</fullName>
    </recommendedName>
</protein>
<comment type="similarity">
    <text evidence="10">Belongs to the insect chemoreceptor superfamily. Heteromeric odorant receptor channel (TC 1.A.69) family.</text>
</comment>
<dbReference type="InterPro" id="IPR004117">
    <property type="entry name" value="7tm6_olfct_rcpt"/>
</dbReference>
<organism evidence="11">
    <name type="scientific">Microplitis mediator</name>
    <dbReference type="NCBI Taxonomy" id="375433"/>
    <lineage>
        <taxon>Eukaryota</taxon>
        <taxon>Metazoa</taxon>
        <taxon>Ecdysozoa</taxon>
        <taxon>Arthropoda</taxon>
        <taxon>Hexapoda</taxon>
        <taxon>Insecta</taxon>
        <taxon>Pterygota</taxon>
        <taxon>Neoptera</taxon>
        <taxon>Endopterygota</taxon>
        <taxon>Hymenoptera</taxon>
        <taxon>Apocrita</taxon>
        <taxon>Ichneumonoidea</taxon>
        <taxon>Braconidae</taxon>
        <taxon>Microgastrinae</taxon>
        <taxon>Microplitis</taxon>
    </lineage>
</organism>
<reference evidence="11" key="1">
    <citation type="submission" date="2012-11" db="EMBL/GenBank/DDBJ databases">
        <title>Molecular characterization and expression profiles of olfactory receptor genes in the parasitic wasp, Microplitis mediator (Hymenoptera: Braconidae).</title>
        <authorList>
            <person name="Ma L."/>
            <person name="Gu H.S."/>
            <person name="Zhang J.Y."/>
        </authorList>
    </citation>
    <scope>NUCLEOTIDE SEQUENCE</scope>
</reference>
<feature type="transmembrane region" description="Helical" evidence="10">
    <location>
        <begin position="121"/>
        <end position="146"/>
    </location>
</feature>
<evidence type="ECO:0000256" key="6">
    <source>
        <dbReference type="ARBA" id="ARBA00022989"/>
    </source>
</evidence>
<evidence type="ECO:0000256" key="5">
    <source>
        <dbReference type="ARBA" id="ARBA00022725"/>
    </source>
</evidence>
<comment type="caution">
    <text evidence="10">Lacks conserved residue(s) required for the propagation of feature annotation.</text>
</comment>